<evidence type="ECO:0000313" key="2">
    <source>
        <dbReference type="EMBL" id="MCI71523.1"/>
    </source>
</evidence>
<accession>A0A392UDD4</accession>
<sequence>PVVLLVALFFLAGPIRASVVSPPVVASSPFLGTGMEMRAVSSGFFLFDPFEVGSSTTSYERGSDTAVA</sequence>
<feature type="non-terminal residue" evidence="2">
    <location>
        <position position="1"/>
    </location>
</feature>
<comment type="caution">
    <text evidence="2">The sequence shown here is derived from an EMBL/GenBank/DDBJ whole genome shotgun (WGS) entry which is preliminary data.</text>
</comment>
<dbReference type="EMBL" id="LXQA010797793">
    <property type="protein sequence ID" value="MCI71523.1"/>
    <property type="molecule type" value="Genomic_DNA"/>
</dbReference>
<protein>
    <submittedName>
        <fullName evidence="2">Uncharacterized protein</fullName>
    </submittedName>
</protein>
<evidence type="ECO:0000313" key="3">
    <source>
        <dbReference type="Proteomes" id="UP000265520"/>
    </source>
</evidence>
<dbReference type="AlphaFoldDB" id="A0A392UDD4"/>
<dbReference type="Proteomes" id="UP000265520">
    <property type="component" value="Unassembled WGS sequence"/>
</dbReference>
<keyword evidence="1" id="KW-0732">Signal</keyword>
<feature type="chain" id="PRO_5017407025" evidence="1">
    <location>
        <begin position="18"/>
        <end position="68"/>
    </location>
</feature>
<feature type="signal peptide" evidence="1">
    <location>
        <begin position="1"/>
        <end position="17"/>
    </location>
</feature>
<evidence type="ECO:0000256" key="1">
    <source>
        <dbReference type="SAM" id="SignalP"/>
    </source>
</evidence>
<organism evidence="2 3">
    <name type="scientific">Trifolium medium</name>
    <dbReference type="NCBI Taxonomy" id="97028"/>
    <lineage>
        <taxon>Eukaryota</taxon>
        <taxon>Viridiplantae</taxon>
        <taxon>Streptophyta</taxon>
        <taxon>Embryophyta</taxon>
        <taxon>Tracheophyta</taxon>
        <taxon>Spermatophyta</taxon>
        <taxon>Magnoliopsida</taxon>
        <taxon>eudicotyledons</taxon>
        <taxon>Gunneridae</taxon>
        <taxon>Pentapetalae</taxon>
        <taxon>rosids</taxon>
        <taxon>fabids</taxon>
        <taxon>Fabales</taxon>
        <taxon>Fabaceae</taxon>
        <taxon>Papilionoideae</taxon>
        <taxon>50 kb inversion clade</taxon>
        <taxon>NPAAA clade</taxon>
        <taxon>Hologalegina</taxon>
        <taxon>IRL clade</taxon>
        <taxon>Trifolieae</taxon>
        <taxon>Trifolium</taxon>
    </lineage>
</organism>
<reference evidence="2 3" key="1">
    <citation type="journal article" date="2018" name="Front. Plant Sci.">
        <title>Red Clover (Trifolium pratense) and Zigzag Clover (T. medium) - A Picture of Genomic Similarities and Differences.</title>
        <authorList>
            <person name="Dluhosova J."/>
            <person name="Istvanek J."/>
            <person name="Nedelnik J."/>
            <person name="Repkova J."/>
        </authorList>
    </citation>
    <scope>NUCLEOTIDE SEQUENCE [LARGE SCALE GENOMIC DNA]</scope>
    <source>
        <strain evidence="3">cv. 10/8</strain>
        <tissue evidence="2">Leaf</tissue>
    </source>
</reference>
<keyword evidence="3" id="KW-1185">Reference proteome</keyword>
<name>A0A392UDD4_9FABA</name>
<proteinExistence type="predicted"/>